<feature type="compositionally biased region" description="Low complexity" evidence="2">
    <location>
        <begin position="115"/>
        <end position="132"/>
    </location>
</feature>
<comment type="caution">
    <text evidence="3">The sequence shown here is derived from an EMBL/GenBank/DDBJ whole genome shotgun (WGS) entry which is preliminary data.</text>
</comment>
<dbReference type="Gene3D" id="1.25.40.10">
    <property type="entry name" value="Tetratricopeptide repeat domain"/>
    <property type="match status" value="2"/>
</dbReference>
<feature type="compositionally biased region" description="Low complexity" evidence="2">
    <location>
        <begin position="537"/>
        <end position="546"/>
    </location>
</feature>
<gene>
    <name evidence="3" type="ORF">VSS16_23975</name>
</gene>
<dbReference type="SMART" id="SM00028">
    <property type="entry name" value="TPR"/>
    <property type="match status" value="6"/>
</dbReference>
<dbReference type="Pfam" id="PF13181">
    <property type="entry name" value="TPR_8"/>
    <property type="match status" value="1"/>
</dbReference>
<dbReference type="Proteomes" id="UP001585080">
    <property type="component" value="Unassembled WGS sequence"/>
</dbReference>
<accession>A0ABV5EG01</accession>
<keyword evidence="4" id="KW-1185">Reference proteome</keyword>
<dbReference type="Gene3D" id="1.10.10.10">
    <property type="entry name" value="Winged helix-like DNA-binding domain superfamily/Winged helix DNA-binding domain"/>
    <property type="match status" value="1"/>
</dbReference>
<dbReference type="InterPro" id="IPR027417">
    <property type="entry name" value="P-loop_NTPase"/>
</dbReference>
<dbReference type="PROSITE" id="PS50005">
    <property type="entry name" value="TPR"/>
    <property type="match status" value="1"/>
</dbReference>
<dbReference type="Gene3D" id="3.40.50.300">
    <property type="entry name" value="P-loop containing nucleotide triphosphate hydrolases"/>
    <property type="match status" value="1"/>
</dbReference>
<sequence>MTETDTPGMLLEELCHDLRLLWSQAGGPSLRVLGTQVGLGKSQVGAILSGDVRRLPDWEVVRGLLNGFQRYAHAHGRTAEMSLHTGVDQYWRPRYAVVEHAFGQRGRQPAVAAVNGTGASAGSAARASGAPARPRRLPDPASVPPTPAELPHAVSGFSGRSAELAALDALLPPDGRAHSAPAVVISAIGGGAGVGKTALAVHWAHRVRERFPDGQLYVNLRGFDPDQAPMLPRTALAHMLRSLGVAPADIPADLNELTHAYRSRTAGQRLLLVLDNAASADQVRPLLPGGPSCHALVTSRDRLGGLIARDGAVPLALDVLDPGEAGALLEALLGRQRTAAEPDAASELAQLCGFLPLALRVAAAHLLLGPGRRVADLVAELAAGDRLAALELDDDTSCAPRSAFALSYRALDDGARQLFRRLSLIPGPDFTAPAAAALLAVGHPRARRLLETLAAAHLVENHGTGRYRFHDLLREYARERAGQEETPAQRTEAFRRLAGWYLRTVRAAAGPWLFPDVPPELLDPAEAPCEPTPDEQTTPNTVTTGGPTPPPNTVTTGGPTPPGPAAEGPRALERLEGERANLLAAVDHAARHGCRAVSWHLTDALYRYFWFCLPRPVWRATARTALDAAAAEGDLRGQAAMHLALGMASWDMARHQDAQDHYARTLELSHRADWPTGQGWAHGGLGMASWSTGHLDEALNHYTVMLGISRAQRDTPAESTVLAAIAKVYRDMGRLAEAADLLELALRMNPRFEWRREPPTLPRQALGLVRWEMGMLREGMEDLEQALTAEAPARSRVGHAMTLATIAMIHRDLGHHHTALDLGERAHALVEDTGRLSVRATIVTGLAGAHHGLGQDQRAARLQRDALLLARRSGYARVQADALLGLSAVLRAQRHRAEARAHAAQALELARGSGFRVVEGQALTELAEIAAAGGEYHAALAHARDALTVHGRTGHRLGEARALAVRSRALDALDDPAAPHARDRALALLADVGAPVPDALRAPSADHVDR</sequence>
<evidence type="ECO:0000256" key="1">
    <source>
        <dbReference type="PROSITE-ProRule" id="PRU00339"/>
    </source>
</evidence>
<reference evidence="3 4" key="1">
    <citation type="submission" date="2024-01" db="EMBL/GenBank/DDBJ databases">
        <title>Genome mining of biosynthetic gene clusters to explore secondary metabolites of Streptomyces sp.</title>
        <authorList>
            <person name="Baig A."/>
            <person name="Ajitkumar Shintre N."/>
            <person name="Kumar H."/>
            <person name="Anbarasu A."/>
            <person name="Ramaiah S."/>
        </authorList>
    </citation>
    <scope>NUCLEOTIDE SEQUENCE [LARGE SCALE GENOMIC DNA]</scope>
    <source>
        <strain evidence="3 4">A57</strain>
    </source>
</reference>
<evidence type="ECO:0000313" key="3">
    <source>
        <dbReference type="EMBL" id="MFB8775762.1"/>
    </source>
</evidence>
<dbReference type="InterPro" id="IPR011990">
    <property type="entry name" value="TPR-like_helical_dom_sf"/>
</dbReference>
<dbReference type="PANTHER" id="PTHR47691:SF3">
    <property type="entry name" value="HTH-TYPE TRANSCRIPTIONAL REGULATOR RV0890C-RELATED"/>
    <property type="match status" value="1"/>
</dbReference>
<name>A0ABV5EG01_9ACTN</name>
<keyword evidence="1" id="KW-0802">TPR repeat</keyword>
<feature type="region of interest" description="Disordered" evidence="2">
    <location>
        <begin position="523"/>
        <end position="569"/>
    </location>
</feature>
<dbReference type="SUPFAM" id="SSF52540">
    <property type="entry name" value="P-loop containing nucleoside triphosphate hydrolases"/>
    <property type="match status" value="1"/>
</dbReference>
<feature type="region of interest" description="Disordered" evidence="2">
    <location>
        <begin position="115"/>
        <end position="154"/>
    </location>
</feature>
<protein>
    <submittedName>
        <fullName evidence="3">Regulator</fullName>
    </submittedName>
</protein>
<organism evidence="3 4">
    <name type="scientific">Streptomyces broussonetiae</name>
    <dbReference type="NCBI Taxonomy" id="2686304"/>
    <lineage>
        <taxon>Bacteria</taxon>
        <taxon>Bacillati</taxon>
        <taxon>Actinomycetota</taxon>
        <taxon>Actinomycetes</taxon>
        <taxon>Kitasatosporales</taxon>
        <taxon>Streptomycetaceae</taxon>
        <taxon>Streptomyces</taxon>
    </lineage>
</organism>
<proteinExistence type="predicted"/>
<dbReference type="PANTHER" id="PTHR47691">
    <property type="entry name" value="REGULATOR-RELATED"/>
    <property type="match status" value="1"/>
</dbReference>
<dbReference type="InterPro" id="IPR036388">
    <property type="entry name" value="WH-like_DNA-bd_sf"/>
</dbReference>
<dbReference type="SUPFAM" id="SSF48452">
    <property type="entry name" value="TPR-like"/>
    <property type="match status" value="2"/>
</dbReference>
<dbReference type="InterPro" id="IPR019734">
    <property type="entry name" value="TPR_rpt"/>
</dbReference>
<dbReference type="RefSeq" id="WP_376734346.1">
    <property type="nucleotide sequence ID" value="NZ_JAYMRP010000023.1"/>
</dbReference>
<dbReference type="EMBL" id="JAYMRP010000023">
    <property type="protein sequence ID" value="MFB8775762.1"/>
    <property type="molecule type" value="Genomic_DNA"/>
</dbReference>
<dbReference type="PRINTS" id="PR00364">
    <property type="entry name" value="DISEASERSIST"/>
</dbReference>
<evidence type="ECO:0000256" key="2">
    <source>
        <dbReference type="SAM" id="MobiDB-lite"/>
    </source>
</evidence>
<feature type="repeat" description="TPR" evidence="1">
    <location>
        <begin position="719"/>
        <end position="752"/>
    </location>
</feature>
<evidence type="ECO:0000313" key="4">
    <source>
        <dbReference type="Proteomes" id="UP001585080"/>
    </source>
</evidence>